<evidence type="ECO:0000256" key="1">
    <source>
        <dbReference type="ARBA" id="ARBA00004123"/>
    </source>
</evidence>
<dbReference type="HOGENOM" id="CLU_028374_0_0_1"/>
<protein>
    <recommendedName>
        <fullName evidence="4">RED-like N-terminal domain-containing protein</fullName>
    </recommendedName>
</protein>
<dbReference type="InterPro" id="IPR012916">
    <property type="entry name" value="RED_N"/>
</dbReference>
<evidence type="ECO:0000256" key="2">
    <source>
        <dbReference type="ARBA" id="ARBA00023242"/>
    </source>
</evidence>
<dbReference type="Pfam" id="PF07808">
    <property type="entry name" value="RED_N"/>
    <property type="match status" value="2"/>
</dbReference>
<dbReference type="AlphaFoldDB" id="K3X7B4"/>
<reference evidence="6" key="2">
    <citation type="submission" date="2010-04" db="EMBL/GenBank/DDBJ databases">
        <authorList>
            <person name="Buell R."/>
            <person name="Hamilton J."/>
            <person name="Hostetler J."/>
        </authorList>
    </citation>
    <scope>NUCLEOTIDE SEQUENCE [LARGE SCALE GENOMIC DNA]</scope>
    <source>
        <strain evidence="6">DAOM:BR144</strain>
    </source>
</reference>
<dbReference type="InterPro" id="IPR039896">
    <property type="entry name" value="Red-like"/>
</dbReference>
<dbReference type="OMA" id="EYIPPGM"/>
<evidence type="ECO:0000313" key="6">
    <source>
        <dbReference type="Proteomes" id="UP000019132"/>
    </source>
</evidence>
<evidence type="ECO:0000256" key="3">
    <source>
        <dbReference type="SAM" id="MobiDB-lite"/>
    </source>
</evidence>
<dbReference type="PANTHER" id="PTHR12765">
    <property type="entry name" value="RED PROTEIN IK FACTOR CYTOKINE IK"/>
    <property type="match status" value="1"/>
</dbReference>
<feature type="domain" description="RED-like N-terminal" evidence="4">
    <location>
        <begin position="100"/>
        <end position="268"/>
    </location>
</feature>
<feature type="compositionally biased region" description="Low complexity" evidence="3">
    <location>
        <begin position="11"/>
        <end position="20"/>
    </location>
</feature>
<feature type="compositionally biased region" description="Basic residues" evidence="3">
    <location>
        <begin position="260"/>
        <end position="270"/>
    </location>
</feature>
<name>K3X7B4_GLOUD</name>
<reference evidence="5" key="3">
    <citation type="submission" date="2015-02" db="UniProtKB">
        <authorList>
            <consortium name="EnsemblProtists"/>
        </authorList>
    </citation>
    <scope>IDENTIFICATION</scope>
    <source>
        <strain evidence="5">DAOM BR144</strain>
    </source>
</reference>
<comment type="subcellular location">
    <subcellularLocation>
        <location evidence="1">Nucleus</location>
    </subcellularLocation>
</comment>
<sequence>MNQNDFRALLASSSSSSRAGSDGGGAYGGKRNMSETDLNEIRRLSKKPKVKGKKKKEQQSADADETRKAKDATGYRDRAAERRQGMNTDMISADEYAHFDAEQTKFLGGDMEHTHLVKGLDFALLAQLKREKEKLLQATQQVKTSSVARSEVHASQQQSAEKPITFKSRMGRLVYFHAVQSTTMSTMLQQSGAQRKSEHFLPGRMYYTFNLASVELESIPTIVQRSKDDCPDVDELVSGIVDELVVSKIGDALNNSKRMGTKKLRKKKKAKDGVDDVDNHERLNEDEGSTDAKASSGRVGGTAVDDDDDEDIFPDVGEYVPIDQRDEKEEEERRATASGVSSGYFSNLSASISAAEQAEQQREAEAEHAWKQTIRKVVETQSNAEREQKEQERKQKEARAGLQVDEYSECYPEYQAAAALDSEDDEEAPRKGADKDMYNEAKDGEKQRRKKQKQGNKLQNDLEKINKGIGNDITVHGSFDYK</sequence>
<feature type="compositionally biased region" description="Basic and acidic residues" evidence="3">
    <location>
        <begin position="271"/>
        <end position="285"/>
    </location>
</feature>
<keyword evidence="6" id="KW-1185">Reference proteome</keyword>
<dbReference type="EMBL" id="GL376577">
    <property type="status" value="NOT_ANNOTATED_CDS"/>
    <property type="molecule type" value="Genomic_DNA"/>
</dbReference>
<dbReference type="VEuPathDB" id="FungiDB:PYU1_G013086"/>
<organism evidence="5 6">
    <name type="scientific">Globisporangium ultimum (strain ATCC 200006 / CBS 805.95 / DAOM BR144)</name>
    <name type="common">Pythium ultimum</name>
    <dbReference type="NCBI Taxonomy" id="431595"/>
    <lineage>
        <taxon>Eukaryota</taxon>
        <taxon>Sar</taxon>
        <taxon>Stramenopiles</taxon>
        <taxon>Oomycota</taxon>
        <taxon>Peronosporomycetes</taxon>
        <taxon>Pythiales</taxon>
        <taxon>Pythiaceae</taxon>
        <taxon>Globisporangium</taxon>
    </lineage>
</organism>
<dbReference type="STRING" id="431595.K3X7B4"/>
<keyword evidence="2" id="KW-0539">Nucleus</keyword>
<feature type="region of interest" description="Disordered" evidence="3">
    <location>
        <begin position="260"/>
        <end position="345"/>
    </location>
</feature>
<dbReference type="InParanoid" id="K3X7B4"/>
<reference evidence="6" key="1">
    <citation type="journal article" date="2010" name="Genome Biol.">
        <title>Genome sequence of the necrotrophic plant pathogen Pythium ultimum reveals original pathogenicity mechanisms and effector repertoire.</title>
        <authorList>
            <person name="Levesque C.A."/>
            <person name="Brouwer H."/>
            <person name="Cano L."/>
            <person name="Hamilton J.P."/>
            <person name="Holt C."/>
            <person name="Huitema E."/>
            <person name="Raffaele S."/>
            <person name="Robideau G.P."/>
            <person name="Thines M."/>
            <person name="Win J."/>
            <person name="Zerillo M.M."/>
            <person name="Beakes G.W."/>
            <person name="Boore J.L."/>
            <person name="Busam D."/>
            <person name="Dumas B."/>
            <person name="Ferriera S."/>
            <person name="Fuerstenberg S.I."/>
            <person name="Gachon C.M."/>
            <person name="Gaulin E."/>
            <person name="Govers F."/>
            <person name="Grenville-Briggs L."/>
            <person name="Horner N."/>
            <person name="Hostetler J."/>
            <person name="Jiang R.H."/>
            <person name="Johnson J."/>
            <person name="Krajaejun T."/>
            <person name="Lin H."/>
            <person name="Meijer H.J."/>
            <person name="Moore B."/>
            <person name="Morris P."/>
            <person name="Phuntmart V."/>
            <person name="Puiu D."/>
            <person name="Shetty J."/>
            <person name="Stajich J.E."/>
            <person name="Tripathy S."/>
            <person name="Wawra S."/>
            <person name="van West P."/>
            <person name="Whitty B.R."/>
            <person name="Coutinho P.M."/>
            <person name="Henrissat B."/>
            <person name="Martin F."/>
            <person name="Thomas P.D."/>
            <person name="Tyler B.M."/>
            <person name="De Vries R.P."/>
            <person name="Kamoun S."/>
            <person name="Yandell M."/>
            <person name="Tisserat N."/>
            <person name="Buell C.R."/>
        </authorList>
    </citation>
    <scope>NUCLEOTIDE SEQUENCE</scope>
    <source>
        <strain evidence="6">DAOM:BR144</strain>
    </source>
</reference>
<accession>K3X7B4</accession>
<feature type="compositionally biased region" description="Basic residues" evidence="3">
    <location>
        <begin position="44"/>
        <end position="56"/>
    </location>
</feature>
<dbReference type="Proteomes" id="UP000019132">
    <property type="component" value="Unassembled WGS sequence"/>
</dbReference>
<feature type="compositionally biased region" description="Basic and acidic residues" evidence="3">
    <location>
        <begin position="64"/>
        <end position="84"/>
    </location>
</feature>
<feature type="compositionally biased region" description="Basic and acidic residues" evidence="3">
    <location>
        <begin position="384"/>
        <end position="399"/>
    </location>
</feature>
<proteinExistence type="predicted"/>
<feature type="region of interest" description="Disordered" evidence="3">
    <location>
        <begin position="1"/>
        <end position="88"/>
    </location>
</feature>
<feature type="compositionally biased region" description="Acidic residues" evidence="3">
    <location>
        <begin position="304"/>
        <end position="313"/>
    </location>
</feature>
<dbReference type="EnsemblProtists" id="PYU1_T013113">
    <property type="protein sequence ID" value="PYU1_T013113"/>
    <property type="gene ID" value="PYU1_G013086"/>
</dbReference>
<feature type="compositionally biased region" description="Basic and acidic residues" evidence="3">
    <location>
        <begin position="323"/>
        <end position="335"/>
    </location>
</feature>
<dbReference type="eggNOG" id="KOG2498">
    <property type="taxonomic scope" value="Eukaryota"/>
</dbReference>
<evidence type="ECO:0000259" key="4">
    <source>
        <dbReference type="Pfam" id="PF07808"/>
    </source>
</evidence>
<dbReference type="GO" id="GO:0005634">
    <property type="term" value="C:nucleus"/>
    <property type="evidence" value="ECO:0007669"/>
    <property type="project" value="UniProtKB-SubCell"/>
</dbReference>
<feature type="compositionally biased region" description="Basic and acidic residues" evidence="3">
    <location>
        <begin position="428"/>
        <end position="446"/>
    </location>
</feature>
<feature type="region of interest" description="Disordered" evidence="3">
    <location>
        <begin position="375"/>
        <end position="463"/>
    </location>
</feature>
<evidence type="ECO:0000313" key="5">
    <source>
        <dbReference type="EnsemblProtists" id="PYU1_T013113"/>
    </source>
</evidence>
<feature type="domain" description="RED-like N-terminal" evidence="4">
    <location>
        <begin position="53"/>
        <end position="96"/>
    </location>
</feature>